<evidence type="ECO:0000313" key="3">
    <source>
        <dbReference type="Proteomes" id="UP001597451"/>
    </source>
</evidence>
<gene>
    <name evidence="2" type="ORF">ACFSUN_16575</name>
</gene>
<reference evidence="3" key="1">
    <citation type="journal article" date="2019" name="Int. J. Syst. Evol. Microbiol.">
        <title>The Global Catalogue of Microorganisms (GCM) 10K type strain sequencing project: providing services to taxonomists for standard genome sequencing and annotation.</title>
        <authorList>
            <consortium name="The Broad Institute Genomics Platform"/>
            <consortium name="The Broad Institute Genome Sequencing Center for Infectious Disease"/>
            <person name="Wu L."/>
            <person name="Ma J."/>
        </authorList>
    </citation>
    <scope>NUCLEOTIDE SEQUENCE [LARGE SCALE GENOMIC DNA]</scope>
    <source>
        <strain evidence="3">TISTR 1858</strain>
    </source>
</reference>
<evidence type="ECO:0000256" key="1">
    <source>
        <dbReference type="SAM" id="Phobius"/>
    </source>
</evidence>
<keyword evidence="1" id="KW-0472">Membrane</keyword>
<keyword evidence="1" id="KW-0812">Transmembrane</keyword>
<dbReference type="EMBL" id="JBHUMX010000042">
    <property type="protein sequence ID" value="MFD2630404.1"/>
    <property type="molecule type" value="Genomic_DNA"/>
</dbReference>
<dbReference type="RefSeq" id="WP_379563629.1">
    <property type="nucleotide sequence ID" value="NZ_JBHUMX010000042.1"/>
</dbReference>
<keyword evidence="3" id="KW-1185">Reference proteome</keyword>
<organism evidence="2 3">
    <name type="scientific">Oceanobacillus kapialis</name>
    <dbReference type="NCBI Taxonomy" id="481353"/>
    <lineage>
        <taxon>Bacteria</taxon>
        <taxon>Bacillati</taxon>
        <taxon>Bacillota</taxon>
        <taxon>Bacilli</taxon>
        <taxon>Bacillales</taxon>
        <taxon>Bacillaceae</taxon>
        <taxon>Oceanobacillus</taxon>
    </lineage>
</organism>
<feature type="transmembrane region" description="Helical" evidence="1">
    <location>
        <begin position="40"/>
        <end position="65"/>
    </location>
</feature>
<dbReference type="InterPro" id="IPR020390">
    <property type="entry name" value="Uncharacterised_YqhV"/>
</dbReference>
<proteinExistence type="predicted"/>
<name>A0ABW5Q458_9BACI</name>
<evidence type="ECO:0000313" key="2">
    <source>
        <dbReference type="EMBL" id="MFD2630404.1"/>
    </source>
</evidence>
<dbReference type="Proteomes" id="UP001597451">
    <property type="component" value="Unassembled WGS sequence"/>
</dbReference>
<protein>
    <submittedName>
        <fullName evidence="2">YqhV family protein</fullName>
    </submittedName>
</protein>
<keyword evidence="1" id="KW-1133">Transmembrane helix</keyword>
<accession>A0ABW5Q458</accession>
<sequence length="91" mass="9916">MFAIIEKAVLGMALLRVLSGSLEIFAAYLMFRFNEIDKALIINSALAFVGPLVLLATTAIGLFGVAEQLSLKKFFFIILGVGFILYGIRSN</sequence>
<feature type="transmembrane region" description="Helical" evidence="1">
    <location>
        <begin position="71"/>
        <end position="88"/>
    </location>
</feature>
<feature type="transmembrane region" description="Helical" evidence="1">
    <location>
        <begin position="12"/>
        <end position="31"/>
    </location>
</feature>
<comment type="caution">
    <text evidence="2">The sequence shown here is derived from an EMBL/GenBank/DDBJ whole genome shotgun (WGS) entry which is preliminary data.</text>
</comment>
<dbReference type="Pfam" id="PF10942">
    <property type="entry name" value="DUF2619"/>
    <property type="match status" value="1"/>
</dbReference>